<evidence type="ECO:0000313" key="1">
    <source>
        <dbReference type="EMBL" id="GAG48348.1"/>
    </source>
</evidence>
<sequence>MAAQGVTKRTEDYSRWYTDVVKMADLADYAAVRGCM</sequence>
<dbReference type="AlphaFoldDB" id="X0YID8"/>
<dbReference type="EMBL" id="BARS01058428">
    <property type="protein sequence ID" value="GAG48348.1"/>
    <property type="molecule type" value="Genomic_DNA"/>
</dbReference>
<evidence type="ECO:0008006" key="2">
    <source>
        <dbReference type="Google" id="ProtNLM"/>
    </source>
</evidence>
<dbReference type="InterPro" id="IPR045864">
    <property type="entry name" value="aa-tRNA-synth_II/BPL/LPL"/>
</dbReference>
<dbReference type="Gene3D" id="3.30.930.10">
    <property type="entry name" value="Bira Bifunctional Protein, Domain 2"/>
    <property type="match status" value="1"/>
</dbReference>
<name>X0YID8_9ZZZZ</name>
<gene>
    <name evidence="1" type="ORF">S01H1_85212</name>
</gene>
<proteinExistence type="predicted"/>
<feature type="non-terminal residue" evidence="1">
    <location>
        <position position="36"/>
    </location>
</feature>
<protein>
    <recommendedName>
        <fullName evidence="2">Proline--tRNA ligase</fullName>
    </recommendedName>
</protein>
<accession>X0YID8</accession>
<comment type="caution">
    <text evidence="1">The sequence shown here is derived from an EMBL/GenBank/DDBJ whole genome shotgun (WGS) entry which is preliminary data.</text>
</comment>
<organism evidence="1">
    <name type="scientific">marine sediment metagenome</name>
    <dbReference type="NCBI Taxonomy" id="412755"/>
    <lineage>
        <taxon>unclassified sequences</taxon>
        <taxon>metagenomes</taxon>
        <taxon>ecological metagenomes</taxon>
    </lineage>
</organism>
<reference evidence="1" key="1">
    <citation type="journal article" date="2014" name="Front. Microbiol.">
        <title>High frequency of phylogenetically diverse reductive dehalogenase-homologous genes in deep subseafloor sedimentary metagenomes.</title>
        <authorList>
            <person name="Kawai M."/>
            <person name="Futagami T."/>
            <person name="Toyoda A."/>
            <person name="Takaki Y."/>
            <person name="Nishi S."/>
            <person name="Hori S."/>
            <person name="Arai W."/>
            <person name="Tsubouchi T."/>
            <person name="Morono Y."/>
            <person name="Uchiyama I."/>
            <person name="Ito T."/>
            <person name="Fujiyama A."/>
            <person name="Inagaki F."/>
            <person name="Takami H."/>
        </authorList>
    </citation>
    <scope>NUCLEOTIDE SEQUENCE</scope>
    <source>
        <strain evidence="1">Expedition CK06-06</strain>
    </source>
</reference>